<dbReference type="InterPro" id="IPR033671">
    <property type="entry name" value="TrmH"/>
</dbReference>
<dbReference type="RefSeq" id="WP_054557880.1">
    <property type="nucleotide sequence ID" value="NZ_LDJX01000001.1"/>
</dbReference>
<keyword evidence="6 7" id="KW-0694">RNA-binding</keyword>
<sequence>MFDADLLHYLEGILTQNRKQRFLEVLANRTNFLTVAMEDVYHLHNTSAVIRSCDAFGVQTLHVIEDAYKNRLEKKIAKGAEQWVDIHRYDDTKSCLRSLKAMGYQIIATTPHLTSKTLSEFTLTQPTALVFGTEKEGISETVLQQADGFLTLPMVGFTESLNVSVAAAIILQDLTERLRKSDLPWSLPEAERQQKRLEWTKKSIKNVEGIIAKYQQG</sequence>
<dbReference type="EC" id="2.1.1.34" evidence="7"/>
<dbReference type="GO" id="GO:0002938">
    <property type="term" value="P:tRNA guanine ribose methylation"/>
    <property type="evidence" value="ECO:0007669"/>
    <property type="project" value="UniProtKB-UniRule"/>
</dbReference>
<dbReference type="PATRIC" id="fig|1300341.3.peg.638"/>
<evidence type="ECO:0000256" key="4">
    <source>
        <dbReference type="ARBA" id="ARBA00022691"/>
    </source>
</evidence>
<dbReference type="InterPro" id="IPR029028">
    <property type="entry name" value="Alpha/beta_knot_MTases"/>
</dbReference>
<name>A0A0N8H4L9_9FLAO</name>
<feature type="binding site" evidence="7">
    <location>
        <position position="152"/>
    </location>
    <ligand>
        <name>S-adenosyl-L-methionine</name>
        <dbReference type="ChEBI" id="CHEBI:59789"/>
    </ligand>
</feature>
<dbReference type="InterPro" id="IPR001537">
    <property type="entry name" value="SpoU_MeTrfase"/>
</dbReference>
<evidence type="ECO:0000256" key="5">
    <source>
        <dbReference type="ARBA" id="ARBA00022694"/>
    </source>
</evidence>
<evidence type="ECO:0000313" key="10">
    <source>
        <dbReference type="Proteomes" id="UP000050280"/>
    </source>
</evidence>
<dbReference type="STRING" id="1300341.I595_646"/>
<comment type="similarity">
    <text evidence="7">Belongs to the class IV-like SAM-binding methyltransferase superfamily. RNA methyltransferase TrmH family.</text>
</comment>
<gene>
    <name evidence="7" type="primary">trmH</name>
    <name evidence="9" type="ORF">I595_646</name>
</gene>
<dbReference type="SUPFAM" id="SSF75217">
    <property type="entry name" value="alpha/beta knot"/>
    <property type="match status" value="1"/>
</dbReference>
<dbReference type="PANTHER" id="PTHR43453">
    <property type="entry name" value="RRNA METHYLASE-LIKE"/>
    <property type="match status" value="1"/>
</dbReference>
<dbReference type="AlphaFoldDB" id="A0A0N8H4L9"/>
<keyword evidence="10" id="KW-1185">Reference proteome</keyword>
<dbReference type="EMBL" id="LDJX01000001">
    <property type="protein sequence ID" value="KPM33740.1"/>
    <property type="molecule type" value="Genomic_DNA"/>
</dbReference>
<dbReference type="Pfam" id="PF00588">
    <property type="entry name" value="SpoU_methylase"/>
    <property type="match status" value="1"/>
</dbReference>
<dbReference type="InterPro" id="IPR029026">
    <property type="entry name" value="tRNA_m1G_MTases_N"/>
</dbReference>
<feature type="binding site" evidence="7">
    <location>
        <position position="161"/>
    </location>
    <ligand>
        <name>S-adenosyl-L-methionine</name>
        <dbReference type="ChEBI" id="CHEBI:59789"/>
    </ligand>
</feature>
<evidence type="ECO:0000313" key="9">
    <source>
        <dbReference type="EMBL" id="KPM33740.1"/>
    </source>
</evidence>
<evidence type="ECO:0000256" key="3">
    <source>
        <dbReference type="ARBA" id="ARBA00022679"/>
    </source>
</evidence>
<dbReference type="PANTHER" id="PTHR43453:SF1">
    <property type="entry name" value="TRNA_RRNA METHYLTRANSFERASE SPOU TYPE DOMAIN-CONTAINING PROTEIN"/>
    <property type="match status" value="1"/>
</dbReference>
<feature type="domain" description="tRNA/rRNA methyltransferase SpoU type" evidence="8">
    <location>
        <begin position="33"/>
        <end position="171"/>
    </location>
</feature>
<evidence type="ECO:0000259" key="8">
    <source>
        <dbReference type="Pfam" id="PF00588"/>
    </source>
</evidence>
<comment type="caution">
    <text evidence="7">Lacks conserved residue(s) required for the propagation of feature annotation.</text>
</comment>
<feature type="binding site" evidence="7">
    <location>
        <position position="109"/>
    </location>
    <ligand>
        <name>S-adenosyl-L-methionine</name>
        <dbReference type="ChEBI" id="CHEBI:59789"/>
    </ligand>
</feature>
<accession>A0A0N8H4L9</accession>
<dbReference type="GO" id="GO:0000049">
    <property type="term" value="F:tRNA binding"/>
    <property type="evidence" value="ECO:0007669"/>
    <property type="project" value="UniProtKB-UniRule"/>
</dbReference>
<dbReference type="Proteomes" id="UP000050280">
    <property type="component" value="Unassembled WGS sequence"/>
</dbReference>
<dbReference type="GO" id="GO:0141100">
    <property type="term" value="F:tRNA (guanine(18)-2'-O)-methyltransferase activity"/>
    <property type="evidence" value="ECO:0007669"/>
    <property type="project" value="UniProtKB-UniRule"/>
</dbReference>
<dbReference type="OrthoDB" id="9785673at2"/>
<comment type="function">
    <text evidence="7">Catalyzes the 2'-O methylation of guanosine at position 18 in tRNA.</text>
</comment>
<comment type="caution">
    <text evidence="9">The sequence shown here is derived from an EMBL/GenBank/DDBJ whole genome shotgun (WGS) entry which is preliminary data.</text>
</comment>
<keyword evidence="3 7" id="KW-0808">Transferase</keyword>
<keyword evidence="2 7" id="KW-0489">Methyltransferase</keyword>
<protein>
    <recommendedName>
        <fullName evidence="7">tRNA (guanosine(18)-2'-O)-methyltransferase</fullName>
        <ecNumber evidence="7">2.1.1.34</ecNumber>
    </recommendedName>
    <alternativeName>
        <fullName evidence="7">tRNA [Gm18] methyltransferase</fullName>
    </alternativeName>
</protein>
<evidence type="ECO:0000256" key="1">
    <source>
        <dbReference type="ARBA" id="ARBA00022555"/>
    </source>
</evidence>
<keyword evidence="1 7" id="KW-0820">tRNA-binding</keyword>
<dbReference type="HAMAP" id="MF_02060">
    <property type="entry name" value="tRNA_methyltr_TrmH"/>
    <property type="match status" value="1"/>
</dbReference>
<comment type="catalytic activity">
    <reaction evidence="7">
        <text>guanosine(18) in tRNA + S-adenosyl-L-methionine = 2'-O-methylguanosine(18) in tRNA + S-adenosyl-L-homocysteine + H(+)</text>
        <dbReference type="Rhea" id="RHEA:20077"/>
        <dbReference type="Rhea" id="RHEA-COMP:10190"/>
        <dbReference type="Rhea" id="RHEA-COMP:10192"/>
        <dbReference type="ChEBI" id="CHEBI:15378"/>
        <dbReference type="ChEBI" id="CHEBI:57856"/>
        <dbReference type="ChEBI" id="CHEBI:59789"/>
        <dbReference type="ChEBI" id="CHEBI:74269"/>
        <dbReference type="ChEBI" id="CHEBI:74445"/>
        <dbReference type="EC" id="2.1.1.34"/>
    </reaction>
</comment>
<evidence type="ECO:0000256" key="7">
    <source>
        <dbReference type="HAMAP-Rule" id="MF_02060"/>
    </source>
</evidence>
<organism evidence="9 10">
    <name type="scientific">Croceitalea dokdonensis DOKDO 023</name>
    <dbReference type="NCBI Taxonomy" id="1300341"/>
    <lineage>
        <taxon>Bacteria</taxon>
        <taxon>Pseudomonadati</taxon>
        <taxon>Bacteroidota</taxon>
        <taxon>Flavobacteriia</taxon>
        <taxon>Flavobacteriales</taxon>
        <taxon>Flavobacteriaceae</taxon>
        <taxon>Croceitalea</taxon>
    </lineage>
</organism>
<keyword evidence="4 7" id="KW-0949">S-adenosyl-L-methionine</keyword>
<dbReference type="CDD" id="cd18092">
    <property type="entry name" value="SpoU-like_TrmH"/>
    <property type="match status" value="1"/>
</dbReference>
<proteinExistence type="inferred from homology"/>
<keyword evidence="5 7" id="KW-0819">tRNA processing</keyword>
<evidence type="ECO:0000256" key="6">
    <source>
        <dbReference type="ARBA" id="ARBA00022884"/>
    </source>
</evidence>
<dbReference type="Gene3D" id="3.40.1280.10">
    <property type="match status" value="1"/>
</dbReference>
<evidence type="ECO:0000256" key="2">
    <source>
        <dbReference type="ARBA" id="ARBA00022603"/>
    </source>
</evidence>
<reference evidence="9 10" key="1">
    <citation type="submission" date="2015-09" db="EMBL/GenBank/DDBJ databases">
        <title>Genome sequence of the marine flavobacterium Croceitalea dokdonensis DOKDO 023 that contains proton- and sodium-pumping rhodopsins.</title>
        <authorList>
            <person name="Kwon S.-K."/>
            <person name="Lee H.K."/>
            <person name="Kwak M.-J."/>
            <person name="Kim J.F."/>
        </authorList>
    </citation>
    <scope>NUCLEOTIDE SEQUENCE [LARGE SCALE GENOMIC DNA]</scope>
    <source>
        <strain evidence="9 10">DOKDO 023</strain>
    </source>
</reference>